<protein>
    <recommendedName>
        <fullName evidence="1">MER3 helicase-like winged helix domain-containing protein</fullName>
    </recommendedName>
</protein>
<feature type="domain" description="MER3 helicase-like winged helix" evidence="1">
    <location>
        <begin position="23"/>
        <end position="51"/>
    </location>
</feature>
<proteinExistence type="predicted"/>
<evidence type="ECO:0000259" key="1">
    <source>
        <dbReference type="Pfam" id="PF23445"/>
    </source>
</evidence>
<reference evidence="3" key="1">
    <citation type="journal article" date="2017" name="Nat. Ecol. Evol.">
        <title>Genome expansion and lineage-specific genetic innovations in the forest pathogenic fungi Armillaria.</title>
        <authorList>
            <person name="Sipos G."/>
            <person name="Prasanna A.N."/>
            <person name="Walter M.C."/>
            <person name="O'Connor E."/>
            <person name="Balint B."/>
            <person name="Krizsan K."/>
            <person name="Kiss B."/>
            <person name="Hess J."/>
            <person name="Varga T."/>
            <person name="Slot J."/>
            <person name="Riley R."/>
            <person name="Boka B."/>
            <person name="Rigling D."/>
            <person name="Barry K."/>
            <person name="Lee J."/>
            <person name="Mihaltcheva S."/>
            <person name="LaButti K."/>
            <person name="Lipzen A."/>
            <person name="Waldron R."/>
            <person name="Moloney N.M."/>
            <person name="Sperisen C."/>
            <person name="Kredics L."/>
            <person name="Vagvoelgyi C."/>
            <person name="Patrignani A."/>
            <person name="Fitzpatrick D."/>
            <person name="Nagy I."/>
            <person name="Doyle S."/>
            <person name="Anderson J.B."/>
            <person name="Grigoriev I.V."/>
            <person name="Gueldener U."/>
            <person name="Muensterkoetter M."/>
            <person name="Nagy L.G."/>
        </authorList>
    </citation>
    <scope>NUCLEOTIDE SEQUENCE [LARGE SCALE GENOMIC DNA]</scope>
    <source>
        <strain evidence="3">Ar21-2</strain>
    </source>
</reference>
<dbReference type="InterPro" id="IPR036388">
    <property type="entry name" value="WH-like_DNA-bd_sf"/>
</dbReference>
<evidence type="ECO:0000313" key="3">
    <source>
        <dbReference type="Proteomes" id="UP000217790"/>
    </source>
</evidence>
<accession>A0A2H3D7I8</accession>
<name>A0A2H3D7I8_ARMGA</name>
<evidence type="ECO:0000313" key="2">
    <source>
        <dbReference type="EMBL" id="PBK90080.1"/>
    </source>
</evidence>
<dbReference type="EMBL" id="KZ293666">
    <property type="protein sequence ID" value="PBK90080.1"/>
    <property type="molecule type" value="Genomic_DNA"/>
</dbReference>
<sequence length="76" mass="8761">MDIPQINVGHETMNTVDVSFCLLHDYLLAEIAVKFVKNKQDPMDILTWTYLKLEDEILIVTVMMCILELSQSVLFS</sequence>
<dbReference type="InterPro" id="IPR057842">
    <property type="entry name" value="WH_MER3"/>
</dbReference>
<dbReference type="Proteomes" id="UP000217790">
    <property type="component" value="Unassembled WGS sequence"/>
</dbReference>
<gene>
    <name evidence="2" type="ORF">ARMGADRAFT_1082968</name>
</gene>
<dbReference type="Pfam" id="PF23445">
    <property type="entry name" value="WHD_SNRNP200"/>
    <property type="match status" value="1"/>
</dbReference>
<keyword evidence="3" id="KW-1185">Reference proteome</keyword>
<dbReference type="OrthoDB" id="3051343at2759"/>
<dbReference type="Gene3D" id="1.10.10.10">
    <property type="entry name" value="Winged helix-like DNA-binding domain superfamily/Winged helix DNA-binding domain"/>
    <property type="match status" value="1"/>
</dbReference>
<organism evidence="2 3">
    <name type="scientific">Armillaria gallica</name>
    <name type="common">Bulbous honey fungus</name>
    <name type="synonym">Armillaria bulbosa</name>
    <dbReference type="NCBI Taxonomy" id="47427"/>
    <lineage>
        <taxon>Eukaryota</taxon>
        <taxon>Fungi</taxon>
        <taxon>Dikarya</taxon>
        <taxon>Basidiomycota</taxon>
        <taxon>Agaricomycotina</taxon>
        <taxon>Agaricomycetes</taxon>
        <taxon>Agaricomycetidae</taxon>
        <taxon>Agaricales</taxon>
        <taxon>Marasmiineae</taxon>
        <taxon>Physalacriaceae</taxon>
        <taxon>Armillaria</taxon>
    </lineage>
</organism>
<dbReference type="AlphaFoldDB" id="A0A2H3D7I8"/>
<dbReference type="InParanoid" id="A0A2H3D7I8"/>